<organism evidence="12 13">
    <name type="scientific">Granulosicoccus antarcticus IMCC3135</name>
    <dbReference type="NCBI Taxonomy" id="1192854"/>
    <lineage>
        <taxon>Bacteria</taxon>
        <taxon>Pseudomonadati</taxon>
        <taxon>Pseudomonadota</taxon>
        <taxon>Gammaproteobacteria</taxon>
        <taxon>Chromatiales</taxon>
        <taxon>Granulosicoccaceae</taxon>
        <taxon>Granulosicoccus</taxon>
    </lineage>
</organism>
<keyword evidence="13" id="KW-1185">Reference proteome</keyword>
<evidence type="ECO:0000313" key="13">
    <source>
        <dbReference type="Proteomes" id="UP000250079"/>
    </source>
</evidence>
<feature type="binding site" evidence="11">
    <location>
        <position position="117"/>
    </location>
    <ligand>
        <name>ATP</name>
        <dbReference type="ChEBI" id="CHEBI:30616"/>
    </ligand>
</feature>
<dbReference type="UniPathway" id="UPA00053">
    <property type="reaction ID" value="UER00088"/>
</dbReference>
<keyword evidence="7 11" id="KW-0418">Kinase</keyword>
<dbReference type="InterPro" id="IPR023000">
    <property type="entry name" value="Shikimate_kinase_CS"/>
</dbReference>
<keyword evidence="5 11" id="KW-0808">Transferase</keyword>
<dbReference type="InterPro" id="IPR000623">
    <property type="entry name" value="Shikimate_kinase/TSH1"/>
</dbReference>
<feature type="binding site" evidence="11">
    <location>
        <position position="15"/>
    </location>
    <ligand>
        <name>Mg(2+)</name>
        <dbReference type="ChEBI" id="CHEBI:18420"/>
    </ligand>
</feature>
<dbReference type="InterPro" id="IPR027417">
    <property type="entry name" value="P-loop_NTPase"/>
</dbReference>
<keyword evidence="11" id="KW-0460">Magnesium</keyword>
<feature type="binding site" evidence="11">
    <location>
        <position position="153"/>
    </location>
    <ligand>
        <name>ATP</name>
        <dbReference type="ChEBI" id="CHEBI:30616"/>
    </ligand>
</feature>
<comment type="catalytic activity">
    <reaction evidence="10 11">
        <text>shikimate + ATP = 3-phosphoshikimate + ADP + H(+)</text>
        <dbReference type="Rhea" id="RHEA:13121"/>
        <dbReference type="ChEBI" id="CHEBI:15378"/>
        <dbReference type="ChEBI" id="CHEBI:30616"/>
        <dbReference type="ChEBI" id="CHEBI:36208"/>
        <dbReference type="ChEBI" id="CHEBI:145989"/>
        <dbReference type="ChEBI" id="CHEBI:456216"/>
        <dbReference type="EC" id="2.7.1.71"/>
    </reaction>
</comment>
<comment type="subcellular location">
    <subcellularLocation>
        <location evidence="11">Cytoplasm</location>
    </subcellularLocation>
</comment>
<keyword evidence="9 11" id="KW-0057">Aromatic amino acid biosynthesis</keyword>
<dbReference type="Proteomes" id="UP000250079">
    <property type="component" value="Chromosome"/>
</dbReference>
<keyword evidence="11" id="KW-0479">Metal-binding</keyword>
<dbReference type="GO" id="GO:0004765">
    <property type="term" value="F:shikimate kinase activity"/>
    <property type="evidence" value="ECO:0007669"/>
    <property type="project" value="UniProtKB-UniRule"/>
</dbReference>
<dbReference type="SUPFAM" id="SSF52540">
    <property type="entry name" value="P-loop containing nucleoside triphosphate hydrolases"/>
    <property type="match status" value="1"/>
</dbReference>
<dbReference type="PRINTS" id="PR01100">
    <property type="entry name" value="SHIKIMTKNASE"/>
</dbReference>
<dbReference type="EMBL" id="CP018632">
    <property type="protein sequence ID" value="ASJ71130.1"/>
    <property type="molecule type" value="Genomic_DNA"/>
</dbReference>
<keyword evidence="8 11" id="KW-0067">ATP-binding</keyword>
<dbReference type="GO" id="GO:0008652">
    <property type="term" value="P:amino acid biosynthetic process"/>
    <property type="evidence" value="ECO:0007669"/>
    <property type="project" value="UniProtKB-KW"/>
</dbReference>
<keyword evidence="4 11" id="KW-0028">Amino-acid biosynthesis</keyword>
<keyword evidence="6 11" id="KW-0547">Nucleotide-binding</keyword>
<evidence type="ECO:0000256" key="11">
    <source>
        <dbReference type="HAMAP-Rule" id="MF_00109"/>
    </source>
</evidence>
<evidence type="ECO:0000256" key="2">
    <source>
        <dbReference type="ARBA" id="ARBA00006997"/>
    </source>
</evidence>
<dbReference type="GO" id="GO:0009423">
    <property type="term" value="P:chorismate biosynthetic process"/>
    <property type="evidence" value="ECO:0007669"/>
    <property type="project" value="UniProtKB-UniRule"/>
</dbReference>
<dbReference type="GO" id="GO:0005829">
    <property type="term" value="C:cytosol"/>
    <property type="evidence" value="ECO:0007669"/>
    <property type="project" value="TreeGrafter"/>
</dbReference>
<dbReference type="KEGG" id="gai:IMCC3135_05085"/>
<proteinExistence type="inferred from homology"/>
<evidence type="ECO:0000256" key="7">
    <source>
        <dbReference type="ARBA" id="ARBA00022777"/>
    </source>
</evidence>
<dbReference type="CDD" id="cd00464">
    <property type="entry name" value="SK"/>
    <property type="match status" value="1"/>
</dbReference>
<feature type="binding site" evidence="11">
    <location>
        <position position="79"/>
    </location>
    <ligand>
        <name>substrate</name>
    </ligand>
</feature>
<comment type="function">
    <text evidence="11">Catalyzes the specific phosphorylation of the 3-hydroxyl group of shikimic acid using ATP as a cosubstrate.</text>
</comment>
<feature type="binding site" evidence="11">
    <location>
        <position position="57"/>
    </location>
    <ligand>
        <name>substrate</name>
    </ligand>
</feature>
<dbReference type="RefSeq" id="WP_088916604.1">
    <property type="nucleotide sequence ID" value="NZ_CP018632.1"/>
</dbReference>
<keyword evidence="11" id="KW-0963">Cytoplasm</keyword>
<evidence type="ECO:0000256" key="6">
    <source>
        <dbReference type="ARBA" id="ARBA00022741"/>
    </source>
</evidence>
<gene>
    <name evidence="11 12" type="primary">aroK</name>
    <name evidence="12" type="ORF">IMCC3135_05085</name>
</gene>
<dbReference type="PANTHER" id="PTHR21087:SF16">
    <property type="entry name" value="SHIKIMATE KINASE 1, CHLOROPLASTIC"/>
    <property type="match status" value="1"/>
</dbReference>
<dbReference type="GO" id="GO:0000287">
    <property type="term" value="F:magnesium ion binding"/>
    <property type="evidence" value="ECO:0007669"/>
    <property type="project" value="UniProtKB-UniRule"/>
</dbReference>
<dbReference type="EC" id="2.7.1.71" evidence="3 11"/>
<comment type="pathway">
    <text evidence="1 11">Metabolic intermediate biosynthesis; chorismate biosynthesis; chorismate from D-erythrose 4-phosphate and phosphoenolpyruvate: step 5/7.</text>
</comment>
<feature type="binding site" evidence="11">
    <location>
        <position position="136"/>
    </location>
    <ligand>
        <name>substrate</name>
    </ligand>
</feature>
<dbReference type="GO" id="GO:0009073">
    <property type="term" value="P:aromatic amino acid family biosynthetic process"/>
    <property type="evidence" value="ECO:0007669"/>
    <property type="project" value="UniProtKB-KW"/>
</dbReference>
<evidence type="ECO:0000313" key="12">
    <source>
        <dbReference type="EMBL" id="ASJ71130.1"/>
    </source>
</evidence>
<comment type="similarity">
    <text evidence="2 11">Belongs to the shikimate kinase family.</text>
</comment>
<evidence type="ECO:0000256" key="8">
    <source>
        <dbReference type="ARBA" id="ARBA00022840"/>
    </source>
</evidence>
<dbReference type="AlphaFoldDB" id="A0A2Z2NQX1"/>
<dbReference type="Gene3D" id="3.40.50.300">
    <property type="entry name" value="P-loop containing nucleotide triphosphate hydrolases"/>
    <property type="match status" value="1"/>
</dbReference>
<evidence type="ECO:0000256" key="1">
    <source>
        <dbReference type="ARBA" id="ARBA00004842"/>
    </source>
</evidence>
<feature type="binding site" evidence="11">
    <location>
        <position position="33"/>
    </location>
    <ligand>
        <name>substrate</name>
    </ligand>
</feature>
<reference evidence="12 13" key="1">
    <citation type="submission" date="2016-12" db="EMBL/GenBank/DDBJ databases">
        <authorList>
            <person name="Song W.-J."/>
            <person name="Kurnit D.M."/>
        </authorList>
    </citation>
    <scope>NUCLEOTIDE SEQUENCE [LARGE SCALE GENOMIC DNA]</scope>
    <source>
        <strain evidence="12 13">IMCC3135</strain>
    </source>
</reference>
<protein>
    <recommendedName>
        <fullName evidence="3 11">Shikimate kinase</fullName>
        <shortName evidence="11">SK</shortName>
        <ecNumber evidence="3 11">2.7.1.71</ecNumber>
    </recommendedName>
</protein>
<feature type="binding site" evidence="11">
    <location>
        <begin position="11"/>
        <end position="16"/>
    </location>
    <ligand>
        <name>ATP</name>
        <dbReference type="ChEBI" id="CHEBI:30616"/>
    </ligand>
</feature>
<evidence type="ECO:0000256" key="4">
    <source>
        <dbReference type="ARBA" id="ARBA00022605"/>
    </source>
</evidence>
<name>A0A2Z2NQX1_9GAMM</name>
<dbReference type="Pfam" id="PF01202">
    <property type="entry name" value="SKI"/>
    <property type="match status" value="1"/>
</dbReference>
<dbReference type="GO" id="GO:0005524">
    <property type="term" value="F:ATP binding"/>
    <property type="evidence" value="ECO:0007669"/>
    <property type="project" value="UniProtKB-UniRule"/>
</dbReference>
<comment type="cofactor">
    <cofactor evidence="11">
        <name>Mg(2+)</name>
        <dbReference type="ChEBI" id="CHEBI:18420"/>
    </cofactor>
    <text evidence="11">Binds 1 Mg(2+) ion per subunit.</text>
</comment>
<evidence type="ECO:0000256" key="5">
    <source>
        <dbReference type="ARBA" id="ARBA00022679"/>
    </source>
</evidence>
<evidence type="ECO:0000256" key="10">
    <source>
        <dbReference type="ARBA" id="ARBA00048567"/>
    </source>
</evidence>
<comment type="subunit">
    <text evidence="11">Monomer.</text>
</comment>
<dbReference type="InterPro" id="IPR031322">
    <property type="entry name" value="Shikimate/glucono_kinase"/>
</dbReference>
<dbReference type="HAMAP" id="MF_00109">
    <property type="entry name" value="Shikimate_kinase"/>
    <property type="match status" value="1"/>
</dbReference>
<sequence>MTSIFLVGPMGSGKSTVGRALARKIGYRFIDSDREIEARCGVDIPTIFDYEGEAGFRDREARIINELTMLPGLVLATGGGAVLREENRQHLMSRGYVILLQVDIKEQLRRVGFDANRPLLQTADPEARLRSLMEEREPIYKSVADAEISTDSRRMYHVVSRILRHLKKYDINLAASSVNEEPIERPASVSEPLRYTKAK</sequence>
<dbReference type="PROSITE" id="PS01128">
    <property type="entry name" value="SHIKIMATE_KINASE"/>
    <property type="match status" value="1"/>
</dbReference>
<evidence type="ECO:0000256" key="3">
    <source>
        <dbReference type="ARBA" id="ARBA00012154"/>
    </source>
</evidence>
<evidence type="ECO:0000256" key="9">
    <source>
        <dbReference type="ARBA" id="ARBA00023141"/>
    </source>
</evidence>
<accession>A0A2Z2NQX1</accession>
<dbReference type="OrthoDB" id="9800332at2"/>
<dbReference type="PANTHER" id="PTHR21087">
    <property type="entry name" value="SHIKIMATE KINASE"/>
    <property type="match status" value="1"/>
</dbReference>